<evidence type="ECO:0000256" key="1">
    <source>
        <dbReference type="SAM" id="SignalP"/>
    </source>
</evidence>
<organism evidence="2 3">
    <name type="scientific">Bacillus thuringiensis subsp. jegathesan</name>
    <dbReference type="NCBI Taxonomy" id="56955"/>
    <lineage>
        <taxon>Bacteria</taxon>
        <taxon>Bacillati</taxon>
        <taxon>Bacillota</taxon>
        <taxon>Bacilli</taxon>
        <taxon>Bacillales</taxon>
        <taxon>Bacillaceae</taxon>
        <taxon>Bacillus</taxon>
        <taxon>Bacillus cereus group</taxon>
    </lineage>
</organism>
<feature type="chain" id="PRO_5040927135" description="Lactococcin 972 family bacteriocin" evidence="1">
    <location>
        <begin position="30"/>
        <end position="139"/>
    </location>
</feature>
<name>A0A9X6QXI2_BACTJ</name>
<gene>
    <name evidence="2" type="ORF">BK750_20200</name>
</gene>
<evidence type="ECO:0000313" key="2">
    <source>
        <dbReference type="EMBL" id="OUB63550.1"/>
    </source>
</evidence>
<evidence type="ECO:0008006" key="4">
    <source>
        <dbReference type="Google" id="ProtNLM"/>
    </source>
</evidence>
<accession>A0A9X6QXI2</accession>
<dbReference type="AlphaFoldDB" id="A0A9X6QXI2"/>
<dbReference type="EMBL" id="MOOS01000150">
    <property type="protein sequence ID" value="OUB63550.1"/>
    <property type="molecule type" value="Genomic_DNA"/>
</dbReference>
<feature type="signal peptide" evidence="1">
    <location>
        <begin position="1"/>
        <end position="29"/>
    </location>
</feature>
<sequence>MNFKKGIQCAALAATLVSGISILPASAGAETLGWSEDTGYTDLQYATYDGSQTLAASSKPEKHTAKKSYGSLSSSSVERVTANTTWKGVRHYSRARYENRSNNVKADSQRKYGVGTSEATSGWIDRTYTTYVAKTYWGN</sequence>
<protein>
    <recommendedName>
        <fullName evidence="4">Lactococcin 972 family bacteriocin</fullName>
    </recommendedName>
</protein>
<keyword evidence="1" id="KW-0732">Signal</keyword>
<evidence type="ECO:0000313" key="3">
    <source>
        <dbReference type="Proteomes" id="UP000194853"/>
    </source>
</evidence>
<comment type="caution">
    <text evidence="2">The sequence shown here is derived from an EMBL/GenBank/DDBJ whole genome shotgun (WGS) entry which is preliminary data.</text>
</comment>
<dbReference type="Proteomes" id="UP000194853">
    <property type="component" value="Unassembled WGS sequence"/>
</dbReference>
<proteinExistence type="predicted"/>
<reference evidence="2 3" key="1">
    <citation type="submission" date="2016-10" db="EMBL/GenBank/DDBJ databases">
        <title>Comparative genomics of Bacillus thuringiensis reveals a path to pathogens against multiple invertebrate hosts.</title>
        <authorList>
            <person name="Zheng J."/>
            <person name="Gao Q."/>
            <person name="Liu H."/>
            <person name="Peng D."/>
            <person name="Ruan L."/>
            <person name="Sun M."/>
        </authorList>
    </citation>
    <scope>NUCLEOTIDE SEQUENCE [LARGE SCALE GENOMIC DNA]</scope>
    <source>
        <strain evidence="2">BGSC 4CF1</strain>
    </source>
</reference>
<dbReference type="RefSeq" id="WP_086404388.1">
    <property type="nucleotide sequence ID" value="NZ_MOOS01000150.1"/>
</dbReference>